<comment type="caution">
    <text evidence="1">The sequence shown here is derived from an EMBL/GenBank/DDBJ whole genome shotgun (WGS) entry which is preliminary data.</text>
</comment>
<gene>
    <name evidence="1" type="ORF">ACFFF6_18415</name>
</gene>
<evidence type="ECO:0000313" key="2">
    <source>
        <dbReference type="Proteomes" id="UP001589793"/>
    </source>
</evidence>
<accession>A0ABV6RJ47</accession>
<keyword evidence="2" id="KW-1185">Reference proteome</keyword>
<organism evidence="1 2">
    <name type="scientific">Brachybacterium hainanense</name>
    <dbReference type="NCBI Taxonomy" id="1541174"/>
    <lineage>
        <taxon>Bacteria</taxon>
        <taxon>Bacillati</taxon>
        <taxon>Actinomycetota</taxon>
        <taxon>Actinomycetes</taxon>
        <taxon>Micrococcales</taxon>
        <taxon>Dermabacteraceae</taxon>
        <taxon>Brachybacterium</taxon>
    </lineage>
</organism>
<dbReference type="RefSeq" id="WP_376982970.1">
    <property type="nucleotide sequence ID" value="NZ_JBHLSV010000033.1"/>
</dbReference>
<dbReference type="Proteomes" id="UP001589793">
    <property type="component" value="Unassembled WGS sequence"/>
</dbReference>
<protein>
    <recommendedName>
        <fullName evidence="3">GATA-type domain-containing protein</fullName>
    </recommendedName>
</protein>
<evidence type="ECO:0008006" key="3">
    <source>
        <dbReference type="Google" id="ProtNLM"/>
    </source>
</evidence>
<name>A0ABV6RJ47_9MICO</name>
<dbReference type="EMBL" id="JBHLSV010000033">
    <property type="protein sequence ID" value="MFC0675928.1"/>
    <property type="molecule type" value="Genomic_DNA"/>
</dbReference>
<reference evidence="1 2" key="1">
    <citation type="submission" date="2024-09" db="EMBL/GenBank/DDBJ databases">
        <authorList>
            <person name="Sun Q."/>
            <person name="Mori K."/>
        </authorList>
    </citation>
    <scope>NUCLEOTIDE SEQUENCE [LARGE SCALE GENOMIC DNA]</scope>
    <source>
        <strain evidence="1 2">CICC 10874</strain>
    </source>
</reference>
<proteinExistence type="predicted"/>
<evidence type="ECO:0000313" key="1">
    <source>
        <dbReference type="EMBL" id="MFC0675928.1"/>
    </source>
</evidence>
<sequence>MSLNRCEQCRRKIRGAPYRSVTGRILCESCGARLQGRTAGLVVGGGAGNAISTAGWFARVRRAMGRGRR</sequence>